<dbReference type="Pfam" id="PF13692">
    <property type="entry name" value="Glyco_trans_1_4"/>
    <property type="match status" value="1"/>
</dbReference>
<sequence>MSGSGSFTQKGVGPLTAPVRIYNPLPTVLEHFVGRLQECFASTGIESTTLPSANGEVGGSHRAKAAAFASHLRTARRHVRTGEPNVVAWPLLGWWDMPLWRHRTRRSFVVVHDPEPLVPQNGLSPRAALNAARLVTNHEWPHIVTMSPEAYAIAEKFFPPDRVHLAAHPMRSPAAAAAANQRPVVLVLGQYKPARDLNVMSAIAPQLRANGWQPVVAGRGWPEVPGWRVINRFLSRNEFTELLDASAVLLLPYQHYFQSGVALRALECGIPVVGRETGFLRSVLGPDFNGAVQRWDDPSSWAFAVDRATADAAGQIAAAQAYAFRATLDWRGLIERPLT</sequence>
<evidence type="ECO:0000313" key="1">
    <source>
        <dbReference type="EMBL" id="KMO71148.1"/>
    </source>
</evidence>
<accession>A0A0J6VNV6</accession>
<reference evidence="1 2" key="1">
    <citation type="journal article" date="2015" name="Genome Biol. Evol.">
        <title>Characterization of Three Mycobacterium spp. with Potential Use in Bioremediation by Genome Sequencing and Comparative Genomics.</title>
        <authorList>
            <person name="Das S."/>
            <person name="Pettersson B.M."/>
            <person name="Behra P.R."/>
            <person name="Ramesh M."/>
            <person name="Dasgupta S."/>
            <person name="Bhattacharya A."/>
            <person name="Kirsebom L.A."/>
        </authorList>
    </citation>
    <scope>NUCLEOTIDE SEQUENCE [LARGE SCALE GENOMIC DNA]</scope>
    <source>
        <strain evidence="1 2">DSM 43826</strain>
    </source>
</reference>
<dbReference type="PATRIC" id="fig|37916.4.peg.4678"/>
<organism evidence="1 2">
    <name type="scientific">Mycolicibacterium chlorophenolicum</name>
    <dbReference type="NCBI Taxonomy" id="37916"/>
    <lineage>
        <taxon>Bacteria</taxon>
        <taxon>Bacillati</taxon>
        <taxon>Actinomycetota</taxon>
        <taxon>Actinomycetes</taxon>
        <taxon>Mycobacteriales</taxon>
        <taxon>Mycobacteriaceae</taxon>
        <taxon>Mycolicibacterium</taxon>
    </lineage>
</organism>
<gene>
    <name evidence="1" type="ORF">MCHLDSM_04677</name>
</gene>
<dbReference type="Gene3D" id="3.40.50.2000">
    <property type="entry name" value="Glycogen Phosphorylase B"/>
    <property type="match status" value="1"/>
</dbReference>
<dbReference type="RefSeq" id="WP_082169017.1">
    <property type="nucleotide sequence ID" value="NZ_JYNL01000060.1"/>
</dbReference>
<dbReference type="AlphaFoldDB" id="A0A0J6VNV6"/>
<dbReference type="STRING" id="37916.MCHLDSM_04677"/>
<proteinExistence type="predicted"/>
<dbReference type="EMBL" id="JYNL01000060">
    <property type="protein sequence ID" value="KMO71148.1"/>
    <property type="molecule type" value="Genomic_DNA"/>
</dbReference>
<name>A0A0J6VNV6_9MYCO</name>
<evidence type="ECO:0008006" key="3">
    <source>
        <dbReference type="Google" id="ProtNLM"/>
    </source>
</evidence>
<comment type="caution">
    <text evidence="1">The sequence shown here is derived from an EMBL/GenBank/DDBJ whole genome shotgun (WGS) entry which is preliminary data.</text>
</comment>
<dbReference type="SUPFAM" id="SSF53756">
    <property type="entry name" value="UDP-Glycosyltransferase/glycogen phosphorylase"/>
    <property type="match status" value="1"/>
</dbReference>
<evidence type="ECO:0000313" key="2">
    <source>
        <dbReference type="Proteomes" id="UP000036513"/>
    </source>
</evidence>
<dbReference type="Proteomes" id="UP000036513">
    <property type="component" value="Unassembled WGS sequence"/>
</dbReference>
<protein>
    <recommendedName>
        <fullName evidence="3">Glycosyl transferases group 1</fullName>
    </recommendedName>
</protein>
<keyword evidence="2" id="KW-1185">Reference proteome</keyword>